<evidence type="ECO:0000313" key="2">
    <source>
        <dbReference type="EMBL" id="EFH82955.1"/>
    </source>
</evidence>
<dbReference type="Pfam" id="PF01710">
    <property type="entry name" value="HTH_Tnp_IS630"/>
    <property type="match status" value="1"/>
</dbReference>
<feature type="domain" description="Transposase Synechocystis PCC 6803" evidence="1">
    <location>
        <begin position="22"/>
        <end position="70"/>
    </location>
</feature>
<proteinExistence type="predicted"/>
<comment type="caution">
    <text evidence="2">The sequence shown here is derived from an EMBL/GenBank/DDBJ whole genome shotgun (WGS) entry which is preliminary data.</text>
</comment>
<dbReference type="OrthoDB" id="9923696at2"/>
<dbReference type="AlphaFoldDB" id="D6U3G5"/>
<dbReference type="InParanoid" id="D6U3G5"/>
<name>D6U3G5_KTERA</name>
<dbReference type="Proteomes" id="UP000004508">
    <property type="component" value="Unassembled WGS sequence"/>
</dbReference>
<organism evidence="2 3">
    <name type="scientific">Ktedonobacter racemifer DSM 44963</name>
    <dbReference type="NCBI Taxonomy" id="485913"/>
    <lineage>
        <taxon>Bacteria</taxon>
        <taxon>Bacillati</taxon>
        <taxon>Chloroflexota</taxon>
        <taxon>Ktedonobacteria</taxon>
        <taxon>Ktedonobacterales</taxon>
        <taxon>Ktedonobacteraceae</taxon>
        <taxon>Ktedonobacter</taxon>
    </lineage>
</organism>
<dbReference type="Gene3D" id="1.10.1660.10">
    <property type="match status" value="1"/>
</dbReference>
<evidence type="ECO:0000259" key="1">
    <source>
        <dbReference type="Pfam" id="PF01710"/>
    </source>
</evidence>
<reference evidence="2 3" key="1">
    <citation type="journal article" date="2011" name="Stand. Genomic Sci.">
        <title>Non-contiguous finished genome sequence and contextual data of the filamentous soil bacterium Ktedonobacter racemifer type strain (SOSP1-21).</title>
        <authorList>
            <person name="Chang Y.J."/>
            <person name="Land M."/>
            <person name="Hauser L."/>
            <person name="Chertkov O."/>
            <person name="Del Rio T.G."/>
            <person name="Nolan M."/>
            <person name="Copeland A."/>
            <person name="Tice H."/>
            <person name="Cheng J.F."/>
            <person name="Lucas S."/>
            <person name="Han C."/>
            <person name="Goodwin L."/>
            <person name="Pitluck S."/>
            <person name="Ivanova N."/>
            <person name="Ovchinikova G."/>
            <person name="Pati A."/>
            <person name="Chen A."/>
            <person name="Palaniappan K."/>
            <person name="Mavromatis K."/>
            <person name="Liolios K."/>
            <person name="Brettin T."/>
            <person name="Fiebig A."/>
            <person name="Rohde M."/>
            <person name="Abt B."/>
            <person name="Goker M."/>
            <person name="Detter J.C."/>
            <person name="Woyke T."/>
            <person name="Bristow J."/>
            <person name="Eisen J.A."/>
            <person name="Markowitz V."/>
            <person name="Hugenholtz P."/>
            <person name="Kyrpides N.C."/>
            <person name="Klenk H.P."/>
            <person name="Lapidus A."/>
        </authorList>
    </citation>
    <scope>NUCLEOTIDE SEQUENCE [LARGE SCALE GENOMIC DNA]</scope>
    <source>
        <strain evidence="3">DSM 44963</strain>
    </source>
</reference>
<dbReference type="EMBL" id="ADVG01000004">
    <property type="protein sequence ID" value="EFH82955.1"/>
    <property type="molecule type" value="Genomic_DNA"/>
</dbReference>
<protein>
    <recommendedName>
        <fullName evidence="1">Transposase Synechocystis PCC 6803 domain-containing protein</fullName>
    </recommendedName>
</protein>
<gene>
    <name evidence="2" type="ORF">Krac_3852</name>
</gene>
<sequence length="81" mass="9427">MIVHQQQSGSDLMNQESTEPTYIALEDAAKELGVNRSTMYYYTKQLTIETKKFPLDKRTYISRADLDRIKSARQSASDRRH</sequence>
<evidence type="ECO:0000313" key="3">
    <source>
        <dbReference type="Proteomes" id="UP000004508"/>
    </source>
</evidence>
<keyword evidence="3" id="KW-1185">Reference proteome</keyword>
<dbReference type="InterPro" id="IPR002622">
    <property type="entry name" value="Transposase_14"/>
</dbReference>
<accession>D6U3G5</accession>